<feature type="non-terminal residue" evidence="3">
    <location>
        <position position="92"/>
    </location>
</feature>
<gene>
    <name evidence="3" type="primary">HaRxLL97</name>
</gene>
<reference evidence="3" key="1">
    <citation type="journal article" date="2014" name="PLoS Pathog.">
        <title>Expression profiling during Arabidopsis/downy mildew interaction reveals a highly-expressed effector that attenuates responses to salicylic acid.</title>
        <authorList>
            <person name="Asai S."/>
            <person name="Rallapalli G."/>
            <person name="Piquerez S.J.M."/>
            <person name="Caillaud M.C."/>
            <person name="Furzer O.J."/>
            <person name="Ishaque N."/>
            <person name="Wirthmueller L."/>
            <person name="Fabro G."/>
            <person name="Shirasu K."/>
            <person name="Jones J.D.G."/>
        </authorList>
    </citation>
    <scope>NUCLEOTIDE SEQUENCE</scope>
    <source>
        <strain evidence="3">Emoy2</strain>
    </source>
</reference>
<feature type="region of interest" description="Disordered" evidence="1">
    <location>
        <begin position="61"/>
        <end position="92"/>
    </location>
</feature>
<sequence length="92" mass="10050">MPLKMHLLAFELVLTTTIQANGSKSVASFDSAMTEANPPTVVRSSDGYIYGNPVKRVLRAHERTTDEARDPRLSLADEIKSSGTDRTNNESA</sequence>
<keyword evidence="2" id="KW-0732">Signal</keyword>
<feature type="compositionally biased region" description="Basic and acidic residues" evidence="1">
    <location>
        <begin position="61"/>
        <end position="80"/>
    </location>
</feature>
<name>A0A090BBL4_HYAAE</name>
<evidence type="ECO:0000256" key="2">
    <source>
        <dbReference type="SAM" id="SignalP"/>
    </source>
</evidence>
<proteinExistence type="evidence at transcript level"/>
<evidence type="ECO:0000313" key="3">
    <source>
        <dbReference type="EMBL" id="BAP68982.1"/>
    </source>
</evidence>
<feature type="chain" id="PRO_5001853021" evidence="2">
    <location>
        <begin position="21"/>
        <end position="92"/>
    </location>
</feature>
<protein>
    <submittedName>
        <fullName evidence="3">RxLR effector candidate protein</fullName>
    </submittedName>
</protein>
<feature type="signal peptide" evidence="2">
    <location>
        <begin position="1"/>
        <end position="20"/>
    </location>
</feature>
<organism evidence="3">
    <name type="scientific">Hyaloperonospora arabidopsidis (strain Emoy2)</name>
    <name type="common">Downy mildew agent</name>
    <name type="synonym">Peronospora arabidopsidis</name>
    <dbReference type="NCBI Taxonomy" id="559515"/>
    <lineage>
        <taxon>Eukaryota</taxon>
        <taxon>Sar</taxon>
        <taxon>Stramenopiles</taxon>
        <taxon>Oomycota</taxon>
        <taxon>Peronosporomycetes</taxon>
        <taxon>Peronosporales</taxon>
        <taxon>Peronosporaceae</taxon>
        <taxon>Hyaloperonospora</taxon>
    </lineage>
</organism>
<feature type="compositionally biased region" description="Polar residues" evidence="1">
    <location>
        <begin position="81"/>
        <end position="92"/>
    </location>
</feature>
<evidence type="ECO:0000256" key="1">
    <source>
        <dbReference type="SAM" id="MobiDB-lite"/>
    </source>
</evidence>
<dbReference type="AlphaFoldDB" id="A0A090BBL4"/>
<accession>A0A090BBL4</accession>
<dbReference type="EMBL" id="AB922406">
    <property type="protein sequence ID" value="BAP68982.1"/>
    <property type="molecule type" value="mRNA"/>
</dbReference>